<name>A0ABD3XQ41_SINWO</name>
<evidence type="ECO:0000313" key="1">
    <source>
        <dbReference type="EMBL" id="KAL3888177.1"/>
    </source>
</evidence>
<comment type="caution">
    <text evidence="1">The sequence shown here is derived from an EMBL/GenBank/DDBJ whole genome shotgun (WGS) entry which is preliminary data.</text>
</comment>
<gene>
    <name evidence="1" type="ORF">ACJMK2_000556</name>
</gene>
<keyword evidence="2" id="KW-1185">Reference proteome</keyword>
<dbReference type="AlphaFoldDB" id="A0ABD3XQ41"/>
<accession>A0ABD3XQ41</accession>
<dbReference type="EMBL" id="JBJQND010000001">
    <property type="protein sequence ID" value="KAL3888177.1"/>
    <property type="molecule type" value="Genomic_DNA"/>
</dbReference>
<organism evidence="1 2">
    <name type="scientific">Sinanodonta woodiana</name>
    <name type="common">Chinese pond mussel</name>
    <name type="synonym">Anodonta woodiana</name>
    <dbReference type="NCBI Taxonomy" id="1069815"/>
    <lineage>
        <taxon>Eukaryota</taxon>
        <taxon>Metazoa</taxon>
        <taxon>Spiralia</taxon>
        <taxon>Lophotrochozoa</taxon>
        <taxon>Mollusca</taxon>
        <taxon>Bivalvia</taxon>
        <taxon>Autobranchia</taxon>
        <taxon>Heteroconchia</taxon>
        <taxon>Palaeoheterodonta</taxon>
        <taxon>Unionida</taxon>
        <taxon>Unionoidea</taxon>
        <taxon>Unionidae</taxon>
        <taxon>Unioninae</taxon>
        <taxon>Sinanodonta</taxon>
    </lineage>
</organism>
<reference evidence="1 2" key="1">
    <citation type="submission" date="2024-11" db="EMBL/GenBank/DDBJ databases">
        <title>Chromosome-level genome assembly of the freshwater bivalve Anodonta woodiana.</title>
        <authorList>
            <person name="Chen X."/>
        </authorList>
    </citation>
    <scope>NUCLEOTIDE SEQUENCE [LARGE SCALE GENOMIC DNA]</scope>
    <source>
        <strain evidence="1">MN2024</strain>
        <tissue evidence="1">Gills</tissue>
    </source>
</reference>
<evidence type="ECO:0008006" key="3">
    <source>
        <dbReference type="Google" id="ProtNLM"/>
    </source>
</evidence>
<dbReference type="Proteomes" id="UP001634394">
    <property type="component" value="Unassembled WGS sequence"/>
</dbReference>
<protein>
    <recommendedName>
        <fullName evidence="3">HTH psq-type domain-containing protein</fullName>
    </recommendedName>
</protein>
<evidence type="ECO:0000313" key="2">
    <source>
        <dbReference type="Proteomes" id="UP001634394"/>
    </source>
</evidence>
<proteinExistence type="predicted"/>
<sequence>MNVDGKKTVSQTVKKSFKYKYKYTKSFYTTLAGMYVTHAARQFDVPESTLTGWSKEHVSLDAKPSPARIFSENEEHQLVDHLKYMADIGYGYTKLNVQYLAADYAVSCGRNDPMERP</sequence>